<evidence type="ECO:0000313" key="5">
    <source>
        <dbReference type="Proteomes" id="UP001519332"/>
    </source>
</evidence>
<proteinExistence type="predicted"/>
<dbReference type="PANTHER" id="PTHR35807:SF1">
    <property type="entry name" value="TRANSCRIPTIONAL REGULATOR REDD"/>
    <property type="match status" value="1"/>
</dbReference>
<dbReference type="InterPro" id="IPR036388">
    <property type="entry name" value="WH-like_DNA-bd_sf"/>
</dbReference>
<dbReference type="RefSeq" id="WP_209642067.1">
    <property type="nucleotide sequence ID" value="NZ_JAGINW010000001.1"/>
</dbReference>
<protein>
    <recommendedName>
        <fullName evidence="3">Bacterial transcriptional activator domain-containing protein</fullName>
    </recommendedName>
</protein>
<gene>
    <name evidence="4" type="ORF">JOF56_005173</name>
</gene>
<dbReference type="EMBL" id="JAGINW010000001">
    <property type="protein sequence ID" value="MBP2324788.1"/>
    <property type="molecule type" value="Genomic_DNA"/>
</dbReference>
<dbReference type="Pfam" id="PF03704">
    <property type="entry name" value="BTAD"/>
    <property type="match status" value="1"/>
</dbReference>
<dbReference type="Proteomes" id="UP001519332">
    <property type="component" value="Unassembled WGS sequence"/>
</dbReference>
<accession>A0ABS4TLK1</accession>
<keyword evidence="2" id="KW-0804">Transcription</keyword>
<evidence type="ECO:0000256" key="1">
    <source>
        <dbReference type="ARBA" id="ARBA00023015"/>
    </source>
</evidence>
<organism evidence="4 5">
    <name type="scientific">Kibdelosporangium banguiense</name>
    <dbReference type="NCBI Taxonomy" id="1365924"/>
    <lineage>
        <taxon>Bacteria</taxon>
        <taxon>Bacillati</taxon>
        <taxon>Actinomycetota</taxon>
        <taxon>Actinomycetes</taxon>
        <taxon>Pseudonocardiales</taxon>
        <taxon>Pseudonocardiaceae</taxon>
        <taxon>Kibdelosporangium</taxon>
    </lineage>
</organism>
<reference evidence="4 5" key="1">
    <citation type="submission" date="2021-03" db="EMBL/GenBank/DDBJ databases">
        <title>Sequencing the genomes of 1000 actinobacteria strains.</title>
        <authorList>
            <person name="Klenk H.-P."/>
        </authorList>
    </citation>
    <scope>NUCLEOTIDE SEQUENCE [LARGE SCALE GENOMIC DNA]</scope>
    <source>
        <strain evidence="4 5">DSM 46670</strain>
    </source>
</reference>
<evidence type="ECO:0000313" key="4">
    <source>
        <dbReference type="EMBL" id="MBP2324788.1"/>
    </source>
</evidence>
<dbReference type="PANTHER" id="PTHR35807">
    <property type="entry name" value="TRANSCRIPTIONAL REGULATOR REDD-RELATED"/>
    <property type="match status" value="1"/>
</dbReference>
<comment type="caution">
    <text evidence="4">The sequence shown here is derived from an EMBL/GenBank/DDBJ whole genome shotgun (WGS) entry which is preliminary data.</text>
</comment>
<dbReference type="InterPro" id="IPR051677">
    <property type="entry name" value="AfsR-DnrI-RedD_regulator"/>
</dbReference>
<sequence length="1063" mass="115708">MVNSFIRVLGRIGLVTGNEFVPLPKQQAKVLAVLAAAPRGQLVEPYVLADMLWPDRPEPGRLYPVMTRLRDQIKPAGVTVSFAQRDIGYQLEKAPTENGVHPVDAVDRHRFKALVDEAEQLVATSSVASALDRLRQAAAMWHGTPFSVVDDDWEPRMPVICGSARGLLENQQVRLARLWAQAGLLTGEHEVLDWMAQDQSLTGRLDANQLFWLLRIADLLDDDEPAQAAQLVEQRERHDAMTARADNLVQLHGLGVEFQLKLPALPEATEKPTWPEPGTRPIVEYLAAVRDGRASILRSAGDSVNLSRFQDLARANGVRTVRVSANGFATLRAVLAELVVSVLRDPLTPWDKDIVAASNFVIDPRRTEQSIARMVEIMVAMVKRAVARGPFVILVENARELDPAAGNVIDQVARRCDRNRFGFVLSDAGEKHAVPASGPVTVPEPGLDWLSAAAITEANLEIDTALVARIVGASADETDANLAAALRSGAVQLIHGTASFTSGERRDAVLAELATSPATARRLHHKAFVELSGTAAATPAALAWHALSARPDLPDDIAAAALANAARDARERRDHDEALDFASRGLGLTTDRDLRFTMYLVQGDAHHDRADMPAAAASYQAAYRVAQDAPLLRATAVVRLARRWSVPGRTDQELLSLLEKCRAELDPIADDAEGRGLWLQVSAHLAHKSSMALQPSDIGAATSPPGVAIARAVVAELSPDDPAETACDVLTECRWALFDFASPAEMRAISQMLERAAYQAGKEHFIGEALITTTIDQLRLGDLHAAQATVARHREITDRSQHGLMPWLQSTLDTMSDLWLGHLDSAERRLLGPARELLARMSTPVTGDSLDQTWLAQAFWLRRQQGRLAELSLETIGGRVEDRQYFTVWMAANALLHSETGDSESAMDSLGALFHRTEGLRVLPPHGYSVSVFALIAETIDGLARRGHPRDDLAEFCRRTDKLLANHDGELVMAGWPAVLLGPVEMFRARLALAMDDHLTALSLLDICEGKVQAAPAQLAWYRLHRARAVLGLGGEAQTLLNSALTTAKKHGLDALADAIDTL</sequence>
<keyword evidence="5" id="KW-1185">Reference proteome</keyword>
<dbReference type="Gene3D" id="1.10.10.10">
    <property type="entry name" value="Winged helix-like DNA-binding domain superfamily/Winged helix DNA-binding domain"/>
    <property type="match status" value="1"/>
</dbReference>
<name>A0ABS4TLK1_9PSEU</name>
<evidence type="ECO:0000256" key="2">
    <source>
        <dbReference type="ARBA" id="ARBA00023163"/>
    </source>
</evidence>
<feature type="domain" description="Bacterial transcriptional activator" evidence="3">
    <location>
        <begin position="106"/>
        <end position="210"/>
    </location>
</feature>
<keyword evidence="1" id="KW-0805">Transcription regulation</keyword>
<dbReference type="InterPro" id="IPR005158">
    <property type="entry name" value="BTAD"/>
</dbReference>
<evidence type="ECO:0000259" key="3">
    <source>
        <dbReference type="Pfam" id="PF03704"/>
    </source>
</evidence>